<dbReference type="EMBL" id="JARWAF010000024">
    <property type="protein sequence ID" value="MDJ1645426.1"/>
    <property type="molecule type" value="Genomic_DNA"/>
</dbReference>
<gene>
    <name evidence="1" type="ORF">P5W92_34220</name>
</gene>
<name>A0ABT7DLU0_9ACTN</name>
<keyword evidence="2" id="KW-1185">Reference proteome</keyword>
<dbReference type="InterPro" id="IPR045592">
    <property type="entry name" value="DUF6461"/>
</dbReference>
<comment type="caution">
    <text evidence="1">The sequence shown here is derived from an EMBL/GenBank/DDBJ whole genome shotgun (WGS) entry which is preliminary data.</text>
</comment>
<sequence>MVDPGELFGEGWCLTVAPGTVAGVLERMGVTGASAVPGGLDAATERLVEGGKEGVLLLGHEVGAGWVMVVELEGTTGWVGADPSVLTELSVGGATVVSVCEDPDGLMVHIARDGTVLGWLDAFTGRRFGDAVGDIAQELTVVGFPEGEGGPLTSPAWDLGGAGRALLAVRALTGAEVTEEDFEGLWTGGVSHL</sequence>
<dbReference type="Proteomes" id="UP001237194">
    <property type="component" value="Unassembled WGS sequence"/>
</dbReference>
<evidence type="ECO:0000313" key="1">
    <source>
        <dbReference type="EMBL" id="MDJ1645426.1"/>
    </source>
</evidence>
<dbReference type="Pfam" id="PF20062">
    <property type="entry name" value="DUF6461"/>
    <property type="match status" value="1"/>
</dbReference>
<evidence type="ECO:0000313" key="2">
    <source>
        <dbReference type="Proteomes" id="UP001237194"/>
    </source>
</evidence>
<reference evidence="1 2" key="1">
    <citation type="submission" date="2023-04" db="EMBL/GenBank/DDBJ databases">
        <title>A novel species of the genus Streptomyces: Streptomyces pakalii sp. nov. isolated from a Mexican soil jungle.</title>
        <authorList>
            <person name="Chavez-Hernandez M.A."/>
            <person name="Ortiz-Alvarez J."/>
            <person name="Villa-Tanaca L."/>
            <person name="Hernandez-Rodriguez C."/>
        </authorList>
    </citation>
    <scope>NUCLEOTIDE SEQUENCE [LARGE SCALE GENOMIC DNA]</scope>
    <source>
        <strain evidence="1 2">ENCB-J15</strain>
    </source>
</reference>
<proteinExistence type="predicted"/>
<organism evidence="1 2">
    <name type="scientific">Streptomyces pakalii</name>
    <dbReference type="NCBI Taxonomy" id="3036494"/>
    <lineage>
        <taxon>Bacteria</taxon>
        <taxon>Bacillati</taxon>
        <taxon>Actinomycetota</taxon>
        <taxon>Actinomycetes</taxon>
        <taxon>Kitasatosporales</taxon>
        <taxon>Streptomycetaceae</taxon>
        <taxon>Streptomyces</taxon>
    </lineage>
</organism>
<dbReference type="RefSeq" id="WP_283901440.1">
    <property type="nucleotide sequence ID" value="NZ_JARWAF010000024.1"/>
</dbReference>
<accession>A0ABT7DLU0</accession>
<protein>
    <submittedName>
        <fullName evidence="1">DUF6461 domain-containing protein</fullName>
    </submittedName>
</protein>